<feature type="binding site" evidence="12">
    <location>
        <position position="252"/>
    </location>
    <ligand>
        <name>K(+)</name>
        <dbReference type="ChEBI" id="CHEBI:29103"/>
    </ligand>
</feature>
<feature type="binding site" evidence="12">
    <location>
        <begin position="12"/>
        <end position="14"/>
    </location>
    <ligand>
        <name>substrate</name>
    </ligand>
</feature>
<name>A0A923LDZ7_9FIRM</name>
<keyword evidence="11 12" id="KW-0119">Carbohydrate metabolism</keyword>
<comment type="subcellular location">
    <subcellularLocation>
        <location evidence="12">Cytoplasm</location>
    </subcellularLocation>
</comment>
<comment type="similarity">
    <text evidence="1">Belongs to the carbohydrate kinase pfkB family.</text>
</comment>
<dbReference type="GO" id="GO:0005829">
    <property type="term" value="C:cytosol"/>
    <property type="evidence" value="ECO:0007669"/>
    <property type="project" value="TreeGrafter"/>
</dbReference>
<dbReference type="InterPro" id="IPR002173">
    <property type="entry name" value="Carboh/pur_kinase_PfkB_CS"/>
</dbReference>
<evidence type="ECO:0000256" key="2">
    <source>
        <dbReference type="ARBA" id="ARBA00012035"/>
    </source>
</evidence>
<comment type="pathway">
    <text evidence="12">Carbohydrate metabolism; D-ribose degradation; D-ribose 5-phosphate from beta-D-ribopyranose: step 2/2.</text>
</comment>
<dbReference type="InterPro" id="IPR002139">
    <property type="entry name" value="Ribo/fructo_kinase"/>
</dbReference>
<dbReference type="AlphaFoldDB" id="A0A923LDZ7"/>
<evidence type="ECO:0000256" key="8">
    <source>
        <dbReference type="ARBA" id="ARBA00022840"/>
    </source>
</evidence>
<feature type="binding site" evidence="12">
    <location>
        <position position="286"/>
    </location>
    <ligand>
        <name>K(+)</name>
        <dbReference type="ChEBI" id="CHEBI:29103"/>
    </ligand>
</feature>
<comment type="cofactor">
    <cofactor evidence="12">
        <name>Mg(2+)</name>
        <dbReference type="ChEBI" id="CHEBI:18420"/>
    </cofactor>
    <text evidence="12">Requires a divalent cation, most likely magnesium in vivo, as an electrophilic catalyst to aid phosphoryl group transfer. It is the chelate of the metal and the nucleotide that is the actual substrate.</text>
</comment>
<evidence type="ECO:0000313" key="14">
    <source>
        <dbReference type="EMBL" id="MBC5660538.1"/>
    </source>
</evidence>
<dbReference type="RefSeq" id="WP_186873709.1">
    <property type="nucleotide sequence ID" value="NZ_JACOOR010000007.1"/>
</dbReference>
<keyword evidence="5 12" id="KW-0479">Metal-binding</keyword>
<keyword evidence="10 12" id="KW-0630">Potassium</keyword>
<keyword evidence="12" id="KW-0963">Cytoplasm</keyword>
<keyword evidence="6 12" id="KW-0547">Nucleotide-binding</keyword>
<accession>A0A923LDZ7</accession>
<comment type="caution">
    <text evidence="14">The sequence shown here is derived from an EMBL/GenBank/DDBJ whole genome shotgun (WGS) entry which is preliminary data.</text>
</comment>
<dbReference type="EC" id="2.7.1.15" evidence="2 12"/>
<feature type="binding site" evidence="12">
    <location>
        <begin position="224"/>
        <end position="229"/>
    </location>
    <ligand>
        <name>ATP</name>
        <dbReference type="ChEBI" id="CHEBI:30616"/>
    </ligand>
</feature>
<dbReference type="PROSITE" id="PS00584">
    <property type="entry name" value="PFKB_KINASES_2"/>
    <property type="match status" value="1"/>
</dbReference>
<dbReference type="SUPFAM" id="SSF53613">
    <property type="entry name" value="Ribokinase-like"/>
    <property type="match status" value="1"/>
</dbReference>
<keyword evidence="15" id="KW-1185">Reference proteome</keyword>
<feature type="binding site" evidence="12">
    <location>
        <position position="256"/>
    </location>
    <ligand>
        <name>substrate</name>
    </ligand>
</feature>
<dbReference type="Pfam" id="PF00294">
    <property type="entry name" value="PfkB"/>
    <property type="match status" value="1"/>
</dbReference>
<keyword evidence="9 12" id="KW-0460">Magnesium</keyword>
<comment type="subunit">
    <text evidence="12">Homodimer.</text>
</comment>
<keyword evidence="7 12" id="KW-0418">Kinase</keyword>
<evidence type="ECO:0000256" key="12">
    <source>
        <dbReference type="HAMAP-Rule" id="MF_01987"/>
    </source>
</evidence>
<evidence type="ECO:0000256" key="5">
    <source>
        <dbReference type="ARBA" id="ARBA00022723"/>
    </source>
</evidence>
<dbReference type="GO" id="GO:0019303">
    <property type="term" value="P:D-ribose catabolic process"/>
    <property type="evidence" value="ECO:0007669"/>
    <property type="project" value="UniProtKB-UniRule"/>
</dbReference>
<feature type="binding site" evidence="12">
    <location>
        <position position="141"/>
    </location>
    <ligand>
        <name>substrate</name>
    </ligand>
</feature>
<dbReference type="PANTHER" id="PTHR10584">
    <property type="entry name" value="SUGAR KINASE"/>
    <property type="match status" value="1"/>
</dbReference>
<dbReference type="InterPro" id="IPR011877">
    <property type="entry name" value="Ribokinase"/>
</dbReference>
<dbReference type="PANTHER" id="PTHR10584:SF166">
    <property type="entry name" value="RIBOKINASE"/>
    <property type="match status" value="1"/>
</dbReference>
<dbReference type="GO" id="GO:0004747">
    <property type="term" value="F:ribokinase activity"/>
    <property type="evidence" value="ECO:0007669"/>
    <property type="project" value="UniProtKB-UniRule"/>
</dbReference>
<evidence type="ECO:0000256" key="10">
    <source>
        <dbReference type="ARBA" id="ARBA00022958"/>
    </source>
</evidence>
<comment type="similarity">
    <text evidence="12">Belongs to the carbohydrate kinase PfkB family. Ribokinase subfamily.</text>
</comment>
<feature type="binding site" evidence="12">
    <location>
        <position position="185"/>
    </location>
    <ligand>
        <name>ATP</name>
        <dbReference type="ChEBI" id="CHEBI:30616"/>
    </ligand>
</feature>
<dbReference type="CDD" id="cd01174">
    <property type="entry name" value="ribokinase"/>
    <property type="match status" value="1"/>
</dbReference>
<evidence type="ECO:0000313" key="15">
    <source>
        <dbReference type="Proteomes" id="UP000649345"/>
    </source>
</evidence>
<dbReference type="NCBIfam" id="TIGR02152">
    <property type="entry name" value="D_ribokin_bact"/>
    <property type="match status" value="1"/>
</dbReference>
<keyword evidence="8 12" id="KW-0067">ATP-binding</keyword>
<dbReference type="InterPro" id="IPR029056">
    <property type="entry name" value="Ribokinase-like"/>
</dbReference>
<comment type="activity regulation">
    <text evidence="12">Activated by a monovalent cation that binds near, but not in, the active site. The most likely occupant of the site in vivo is potassium. Ion binding induces a conformational change that may alter substrate affinity.</text>
</comment>
<evidence type="ECO:0000256" key="9">
    <source>
        <dbReference type="ARBA" id="ARBA00022842"/>
    </source>
</evidence>
<gene>
    <name evidence="12 14" type="primary">rbsK</name>
    <name evidence="14" type="ORF">H8S44_12250</name>
</gene>
<organism evidence="14 15">
    <name type="scientific">Anaerosacchariphilus hominis</name>
    <dbReference type="NCBI Taxonomy" id="2763017"/>
    <lineage>
        <taxon>Bacteria</taxon>
        <taxon>Bacillati</taxon>
        <taxon>Bacillota</taxon>
        <taxon>Clostridia</taxon>
        <taxon>Lachnospirales</taxon>
        <taxon>Lachnospiraceae</taxon>
        <taxon>Anaerosacchariphilus</taxon>
    </lineage>
</organism>
<feature type="binding site" evidence="12">
    <location>
        <position position="250"/>
    </location>
    <ligand>
        <name>K(+)</name>
        <dbReference type="ChEBI" id="CHEBI:29103"/>
    </ligand>
</feature>
<feature type="binding site" evidence="12">
    <location>
        <begin position="40"/>
        <end position="44"/>
    </location>
    <ligand>
        <name>substrate</name>
    </ligand>
</feature>
<dbReference type="Gene3D" id="3.40.1190.20">
    <property type="match status" value="1"/>
</dbReference>
<dbReference type="PRINTS" id="PR00990">
    <property type="entry name" value="RIBOKINASE"/>
</dbReference>
<feature type="binding site" evidence="12">
    <location>
        <begin position="255"/>
        <end position="256"/>
    </location>
    <ligand>
        <name>ATP</name>
        <dbReference type="ChEBI" id="CHEBI:30616"/>
    </ligand>
</feature>
<feature type="binding site" evidence="12">
    <location>
        <position position="295"/>
    </location>
    <ligand>
        <name>K(+)</name>
        <dbReference type="ChEBI" id="CHEBI:29103"/>
    </ligand>
</feature>
<evidence type="ECO:0000256" key="11">
    <source>
        <dbReference type="ARBA" id="ARBA00023277"/>
    </source>
</evidence>
<evidence type="ECO:0000256" key="7">
    <source>
        <dbReference type="ARBA" id="ARBA00022777"/>
    </source>
</evidence>
<evidence type="ECO:0000256" key="4">
    <source>
        <dbReference type="ARBA" id="ARBA00022679"/>
    </source>
</evidence>
<evidence type="ECO:0000259" key="13">
    <source>
        <dbReference type="Pfam" id="PF00294"/>
    </source>
</evidence>
<dbReference type="EMBL" id="JACOOR010000007">
    <property type="protein sequence ID" value="MBC5660538.1"/>
    <property type="molecule type" value="Genomic_DNA"/>
</dbReference>
<protein>
    <recommendedName>
        <fullName evidence="3 12">Ribokinase</fullName>
        <shortName evidence="12">RK</shortName>
        <ecNumber evidence="2 12">2.7.1.15</ecNumber>
    </recommendedName>
</protein>
<dbReference type="GO" id="GO:0005524">
    <property type="term" value="F:ATP binding"/>
    <property type="evidence" value="ECO:0007669"/>
    <property type="project" value="UniProtKB-UniRule"/>
</dbReference>
<evidence type="ECO:0000256" key="6">
    <source>
        <dbReference type="ARBA" id="ARBA00022741"/>
    </source>
</evidence>
<keyword evidence="4 12" id="KW-0808">Transferase</keyword>
<comment type="caution">
    <text evidence="12">Lacks conserved residue(s) required for the propagation of feature annotation.</text>
</comment>
<dbReference type="InterPro" id="IPR011611">
    <property type="entry name" value="PfkB_dom"/>
</dbReference>
<reference evidence="14" key="1">
    <citation type="submission" date="2020-08" db="EMBL/GenBank/DDBJ databases">
        <title>Genome public.</title>
        <authorList>
            <person name="Liu C."/>
            <person name="Sun Q."/>
        </authorList>
    </citation>
    <scope>NUCLEOTIDE SEQUENCE</scope>
    <source>
        <strain evidence="14">NSJ-68</strain>
    </source>
</reference>
<comment type="catalytic activity">
    <reaction evidence="12">
        <text>D-ribose + ATP = D-ribose 5-phosphate + ADP + H(+)</text>
        <dbReference type="Rhea" id="RHEA:13697"/>
        <dbReference type="ChEBI" id="CHEBI:15378"/>
        <dbReference type="ChEBI" id="CHEBI:30616"/>
        <dbReference type="ChEBI" id="CHEBI:47013"/>
        <dbReference type="ChEBI" id="CHEBI:78346"/>
        <dbReference type="ChEBI" id="CHEBI:456216"/>
        <dbReference type="EC" id="2.7.1.15"/>
    </reaction>
</comment>
<evidence type="ECO:0000256" key="3">
    <source>
        <dbReference type="ARBA" id="ARBA00016943"/>
    </source>
</evidence>
<comment type="function">
    <text evidence="12">Catalyzes the phosphorylation of ribose at O-5 in a reaction requiring ATP and magnesium. The resulting D-ribose-5-phosphate can then be used either for sythesis of nucleotides, histidine, and tryptophan, or as a component of the pentose phosphate pathway.</text>
</comment>
<evidence type="ECO:0000256" key="1">
    <source>
        <dbReference type="ARBA" id="ARBA00005380"/>
    </source>
</evidence>
<dbReference type="GO" id="GO:0046872">
    <property type="term" value="F:metal ion binding"/>
    <property type="evidence" value="ECO:0007669"/>
    <property type="project" value="UniProtKB-KW"/>
</dbReference>
<feature type="domain" description="Carbohydrate kinase PfkB" evidence="13">
    <location>
        <begin position="3"/>
        <end position="296"/>
    </location>
</feature>
<feature type="active site" description="Proton acceptor" evidence="12">
    <location>
        <position position="256"/>
    </location>
</feature>
<dbReference type="HAMAP" id="MF_01987">
    <property type="entry name" value="Ribokinase"/>
    <property type="match status" value="1"/>
</dbReference>
<dbReference type="Proteomes" id="UP000649345">
    <property type="component" value="Unassembled WGS sequence"/>
</dbReference>
<proteinExistence type="inferred from homology"/>
<feature type="binding site" evidence="12">
    <location>
        <position position="289"/>
    </location>
    <ligand>
        <name>K(+)</name>
        <dbReference type="ChEBI" id="CHEBI:29103"/>
    </ligand>
</feature>
<sequence length="313" mass="33032">MSKNIVVLGSINYDITASAERLPAKGETVVGFSVDMFGGGKGANQAVQAAQMGVPTAMIGQVGNDMQGGAVLEALKSKGIDCDRIHVSDTNRTGCASIYVDPNGDNMLVYAPGANHKITKEMIDAGKDVIADAAVFITQTEINLDAAMYGLKLAKEAGAITILNPAPAISLPDEIFPLVDFITPNETESEAYTGILRSEMPIEEWKTKTAEWFFSRGVKNLCITMGEKGAFYANKDEALSLPAFSIKAVDTTAAGDSFHGGLAYGLANGYDMKTCLQIGSACGALSAMTLGAQNSIQPQERVLSFLKEQGVNI</sequence>
<feature type="binding site" evidence="12">
    <location>
        <position position="291"/>
    </location>
    <ligand>
        <name>K(+)</name>
        <dbReference type="ChEBI" id="CHEBI:29103"/>
    </ligand>
</feature>